<accession>A0A9I9EEL9</accession>
<dbReference type="EnsemblPlants" id="MELO3C032708.2.1">
    <property type="protein sequence ID" value="MELO3C032708.2.1"/>
    <property type="gene ID" value="MELO3C032708.2"/>
</dbReference>
<evidence type="ECO:0000256" key="1">
    <source>
        <dbReference type="SAM" id="Phobius"/>
    </source>
</evidence>
<feature type="transmembrane region" description="Helical" evidence="1">
    <location>
        <begin position="15"/>
        <end position="35"/>
    </location>
</feature>
<sequence>MGRVSVICLHFASSIFHIIISSIFRAFLLHLCLIVNKEIVEIHFLSASKLSKHYIIWHLSSLLLKVSYVRYHTELFATPYVKSSNESIYFL</sequence>
<name>A0A9I9EEL9_CUCME</name>
<evidence type="ECO:0000313" key="2">
    <source>
        <dbReference type="EnsemblPlants" id="MELO3C032708.2.1"/>
    </source>
</evidence>
<keyword evidence="1" id="KW-0472">Membrane</keyword>
<keyword evidence="1" id="KW-1133">Transmembrane helix</keyword>
<dbReference type="AlphaFoldDB" id="A0A9I9EEL9"/>
<dbReference type="Gramene" id="MELO3C032708.2.1">
    <property type="protein sequence ID" value="MELO3C032708.2.1"/>
    <property type="gene ID" value="MELO3C032708.2"/>
</dbReference>
<keyword evidence="1" id="KW-0812">Transmembrane</keyword>
<proteinExistence type="predicted"/>
<organism evidence="2">
    <name type="scientific">Cucumis melo</name>
    <name type="common">Muskmelon</name>
    <dbReference type="NCBI Taxonomy" id="3656"/>
    <lineage>
        <taxon>Eukaryota</taxon>
        <taxon>Viridiplantae</taxon>
        <taxon>Streptophyta</taxon>
        <taxon>Embryophyta</taxon>
        <taxon>Tracheophyta</taxon>
        <taxon>Spermatophyta</taxon>
        <taxon>Magnoliopsida</taxon>
        <taxon>eudicotyledons</taxon>
        <taxon>Gunneridae</taxon>
        <taxon>Pentapetalae</taxon>
        <taxon>rosids</taxon>
        <taxon>fabids</taxon>
        <taxon>Cucurbitales</taxon>
        <taxon>Cucurbitaceae</taxon>
        <taxon>Benincaseae</taxon>
        <taxon>Cucumis</taxon>
    </lineage>
</organism>
<protein>
    <submittedName>
        <fullName evidence="2">Uncharacterized protein</fullName>
    </submittedName>
</protein>
<reference evidence="2" key="1">
    <citation type="submission" date="2023-03" db="UniProtKB">
        <authorList>
            <consortium name="EnsemblPlants"/>
        </authorList>
    </citation>
    <scope>IDENTIFICATION</scope>
</reference>